<keyword evidence="5" id="KW-0572">Peptidoglycan-anchor</keyword>
<dbReference type="NCBIfam" id="TIGR01167">
    <property type="entry name" value="LPXTG_anchor"/>
    <property type="match status" value="1"/>
</dbReference>
<organism evidence="9 10">
    <name type="scientific">Staphylococcus auricularis</name>
    <dbReference type="NCBI Taxonomy" id="29379"/>
    <lineage>
        <taxon>Bacteria</taxon>
        <taxon>Bacillati</taxon>
        <taxon>Bacillota</taxon>
        <taxon>Bacilli</taxon>
        <taxon>Bacillales</taxon>
        <taxon>Staphylococcaceae</taxon>
        <taxon>Staphylococcus</taxon>
    </lineage>
</organism>
<feature type="non-terminal residue" evidence="9">
    <location>
        <position position="1"/>
    </location>
</feature>
<keyword evidence="3" id="KW-0964">Secreted</keyword>
<keyword evidence="7" id="KW-1133">Transmembrane helix</keyword>
<evidence type="ECO:0000256" key="7">
    <source>
        <dbReference type="SAM" id="Phobius"/>
    </source>
</evidence>
<name>A0AAP8TSN7_9STAP</name>
<feature type="compositionally biased region" description="Polar residues" evidence="6">
    <location>
        <begin position="33"/>
        <end position="57"/>
    </location>
</feature>
<reference evidence="9 10" key="1">
    <citation type="submission" date="2017-08" db="EMBL/GenBank/DDBJ databases">
        <title>Draft genome sequences of 64 type strains of genus Staph aureus.</title>
        <authorList>
            <person name="Cole K."/>
            <person name="Golubchik T."/>
            <person name="Russell J."/>
            <person name="Foster D."/>
            <person name="Llewelyn M."/>
            <person name="Wilson D."/>
            <person name="Crook D."/>
            <person name="Paul J."/>
        </authorList>
    </citation>
    <scope>NUCLEOTIDE SEQUENCE [LARGE SCALE GENOMIC DNA]</scope>
    <source>
        <strain evidence="9 10">NCTC 12101</strain>
    </source>
</reference>
<feature type="transmembrane region" description="Helical" evidence="7">
    <location>
        <begin position="70"/>
        <end position="90"/>
    </location>
</feature>
<dbReference type="AlphaFoldDB" id="A0AAP8TSN7"/>
<keyword evidence="4" id="KW-0732">Signal</keyword>
<comment type="subcellular location">
    <subcellularLocation>
        <location evidence="1">Secreted</location>
        <location evidence="1">Cell wall</location>
        <topology evidence="1">Peptidoglycan-anchor</topology>
    </subcellularLocation>
</comment>
<dbReference type="Pfam" id="PF00746">
    <property type="entry name" value="Gram_pos_anchor"/>
    <property type="match status" value="1"/>
</dbReference>
<sequence length="100" mass="10237">EAWDPSLAPETGDAAEGEGEAWDPSLAPETGENGDSQQGISNKEMTTNAKSSAQDGTQAKVLPDTGQDEAIFGTTVSGTLALGLAAVLFGSRSRNKNKQG</sequence>
<accession>A0AAP8TSN7</accession>
<dbReference type="InterPro" id="IPR019931">
    <property type="entry name" value="LPXTG_anchor"/>
</dbReference>
<gene>
    <name evidence="9" type="ORF">CD158_08565</name>
</gene>
<evidence type="ECO:0000256" key="2">
    <source>
        <dbReference type="ARBA" id="ARBA00022512"/>
    </source>
</evidence>
<keyword evidence="7" id="KW-0472">Membrane</keyword>
<feature type="domain" description="Gram-positive cocci surface proteins LPxTG" evidence="8">
    <location>
        <begin position="57"/>
        <end position="97"/>
    </location>
</feature>
<evidence type="ECO:0000259" key="8">
    <source>
        <dbReference type="Pfam" id="PF00746"/>
    </source>
</evidence>
<dbReference type="EMBL" id="PPQW01000064">
    <property type="protein sequence ID" value="PNZ66404.1"/>
    <property type="molecule type" value="Genomic_DNA"/>
</dbReference>
<evidence type="ECO:0000313" key="10">
    <source>
        <dbReference type="Proteomes" id="UP000242470"/>
    </source>
</evidence>
<evidence type="ECO:0000313" key="9">
    <source>
        <dbReference type="EMBL" id="PNZ66404.1"/>
    </source>
</evidence>
<evidence type="ECO:0000256" key="4">
    <source>
        <dbReference type="ARBA" id="ARBA00022729"/>
    </source>
</evidence>
<keyword evidence="2" id="KW-0134">Cell wall</keyword>
<proteinExistence type="predicted"/>
<keyword evidence="7" id="KW-0812">Transmembrane</keyword>
<protein>
    <recommendedName>
        <fullName evidence="8">Gram-positive cocci surface proteins LPxTG domain-containing protein</fullName>
    </recommendedName>
</protein>
<evidence type="ECO:0000256" key="5">
    <source>
        <dbReference type="ARBA" id="ARBA00023088"/>
    </source>
</evidence>
<feature type="region of interest" description="Disordered" evidence="6">
    <location>
        <begin position="1"/>
        <end position="63"/>
    </location>
</feature>
<evidence type="ECO:0000256" key="6">
    <source>
        <dbReference type="SAM" id="MobiDB-lite"/>
    </source>
</evidence>
<evidence type="ECO:0000256" key="3">
    <source>
        <dbReference type="ARBA" id="ARBA00022525"/>
    </source>
</evidence>
<dbReference type="Proteomes" id="UP000242470">
    <property type="component" value="Unassembled WGS sequence"/>
</dbReference>
<dbReference type="RefSeq" id="WP_142382001.1">
    <property type="nucleotide sequence ID" value="NZ_PPQW01000064.1"/>
</dbReference>
<comment type="caution">
    <text evidence="9">The sequence shown here is derived from an EMBL/GenBank/DDBJ whole genome shotgun (WGS) entry which is preliminary data.</text>
</comment>
<evidence type="ECO:0000256" key="1">
    <source>
        <dbReference type="ARBA" id="ARBA00004168"/>
    </source>
</evidence>